<evidence type="ECO:0000313" key="1">
    <source>
        <dbReference type="EMBL" id="MSS59192.1"/>
    </source>
</evidence>
<gene>
    <name evidence="1" type="ORF">FYJ51_09825</name>
</gene>
<reference evidence="1 2" key="1">
    <citation type="submission" date="2019-08" db="EMBL/GenBank/DDBJ databases">
        <title>In-depth cultivation of the pig gut microbiome towards novel bacterial diversity and tailored functional studies.</title>
        <authorList>
            <person name="Wylensek D."/>
            <person name="Hitch T.C.A."/>
            <person name="Clavel T."/>
        </authorList>
    </citation>
    <scope>NUCLEOTIDE SEQUENCE [LARGE SCALE GENOMIC DNA]</scope>
    <source>
        <strain evidence="1 2">Oil+RF-744-GAM-WT-6</strain>
    </source>
</reference>
<proteinExistence type="predicted"/>
<evidence type="ECO:0000313" key="2">
    <source>
        <dbReference type="Proteomes" id="UP000461880"/>
    </source>
</evidence>
<organism evidence="1 2">
    <name type="scientific">Stecheria intestinalis</name>
    <dbReference type="NCBI Taxonomy" id="2606630"/>
    <lineage>
        <taxon>Bacteria</taxon>
        <taxon>Bacillati</taxon>
        <taxon>Bacillota</taxon>
        <taxon>Erysipelotrichia</taxon>
        <taxon>Erysipelotrichales</taxon>
        <taxon>Erysipelotrichaceae</taxon>
        <taxon>Stecheria</taxon>
    </lineage>
</organism>
<protein>
    <submittedName>
        <fullName evidence="1">XRE family transcriptional regulator</fullName>
    </submittedName>
</protein>
<sequence length="75" mass="8370">MRIDDELKILAVKTGMTLTEMGRRMDKSPQAFSQKIKRGSFTLDDMQDIALATGCSFECAFVLPDGERIEIGGRK</sequence>
<dbReference type="GO" id="GO:0003677">
    <property type="term" value="F:DNA binding"/>
    <property type="evidence" value="ECO:0007669"/>
    <property type="project" value="InterPro"/>
</dbReference>
<dbReference type="EMBL" id="VUMN01000025">
    <property type="protein sequence ID" value="MSS59192.1"/>
    <property type="molecule type" value="Genomic_DNA"/>
</dbReference>
<accession>A0A7X2TFZ9</accession>
<dbReference type="AlphaFoldDB" id="A0A7X2TFZ9"/>
<keyword evidence="2" id="KW-1185">Reference proteome</keyword>
<dbReference type="SUPFAM" id="SSF47413">
    <property type="entry name" value="lambda repressor-like DNA-binding domains"/>
    <property type="match status" value="1"/>
</dbReference>
<dbReference type="InterPro" id="IPR010982">
    <property type="entry name" value="Lambda_DNA-bd_dom_sf"/>
</dbReference>
<comment type="caution">
    <text evidence="1">The sequence shown here is derived from an EMBL/GenBank/DDBJ whole genome shotgun (WGS) entry which is preliminary data.</text>
</comment>
<dbReference type="Proteomes" id="UP000461880">
    <property type="component" value="Unassembled WGS sequence"/>
</dbReference>
<name>A0A7X2TFZ9_9FIRM</name>